<proteinExistence type="predicted"/>
<dbReference type="InterPro" id="IPR038124">
    <property type="entry name" value="B_retro_matrix_sf"/>
</dbReference>
<feature type="compositionally biased region" description="Basic and acidic residues" evidence="1">
    <location>
        <begin position="94"/>
        <end position="109"/>
    </location>
</feature>
<name>A0A1A6FTP0_NEOLE</name>
<gene>
    <name evidence="3" type="ORF">A6R68_11926</name>
</gene>
<evidence type="ECO:0000259" key="2">
    <source>
        <dbReference type="Pfam" id="PF02337"/>
    </source>
</evidence>
<accession>A0A1A6FTP0</accession>
<dbReference type="Proteomes" id="UP000092124">
    <property type="component" value="Unassembled WGS sequence"/>
</dbReference>
<reference evidence="3 4" key="1">
    <citation type="submission" date="2016-06" db="EMBL/GenBank/DDBJ databases">
        <title>The Draft Genome Sequence and Annotation of the Desert Woodrat Neotoma lepida.</title>
        <authorList>
            <person name="Campbell M."/>
            <person name="Oakeson K.F."/>
            <person name="Yandell M."/>
            <person name="Halpert J.R."/>
            <person name="Dearing D."/>
        </authorList>
    </citation>
    <scope>NUCLEOTIDE SEQUENCE [LARGE SCALE GENOMIC DNA]</scope>
    <source>
        <strain evidence="3">417</strain>
        <tissue evidence="3">Liver</tissue>
    </source>
</reference>
<dbReference type="EMBL" id="LZPO01118458">
    <property type="protein sequence ID" value="OBS56949.1"/>
    <property type="molecule type" value="Genomic_DNA"/>
</dbReference>
<feature type="domain" description="Beta-retroviral matrix protein" evidence="2">
    <location>
        <begin position="4"/>
        <end position="79"/>
    </location>
</feature>
<sequence length="168" mass="18790">MTDSLQVLLKSKALNLSDSQALQTRTYLIKIATWLPDGSLFDWDTWDRIETLIHRAQVDRGEIPPLGAIPIVTALKDCFPPRLLRKKKPMATLEGDKEKGKETREKKDVQVQPAPGPKLPSQSDPASSLYPPLDPFDSTPWPPDPPTNPFHIPSAPLPYHVKGTPREK</sequence>
<organism evidence="3 4">
    <name type="scientific">Neotoma lepida</name>
    <name type="common">Desert woodrat</name>
    <dbReference type="NCBI Taxonomy" id="56216"/>
    <lineage>
        <taxon>Eukaryota</taxon>
        <taxon>Metazoa</taxon>
        <taxon>Chordata</taxon>
        <taxon>Craniata</taxon>
        <taxon>Vertebrata</taxon>
        <taxon>Euteleostomi</taxon>
        <taxon>Mammalia</taxon>
        <taxon>Eutheria</taxon>
        <taxon>Euarchontoglires</taxon>
        <taxon>Glires</taxon>
        <taxon>Rodentia</taxon>
        <taxon>Myomorpha</taxon>
        <taxon>Muroidea</taxon>
        <taxon>Cricetidae</taxon>
        <taxon>Neotominae</taxon>
        <taxon>Neotoma</taxon>
    </lineage>
</organism>
<comment type="caution">
    <text evidence="3">The sequence shown here is derived from an EMBL/GenBank/DDBJ whole genome shotgun (WGS) entry which is preliminary data.</text>
</comment>
<evidence type="ECO:0000256" key="1">
    <source>
        <dbReference type="SAM" id="MobiDB-lite"/>
    </source>
</evidence>
<dbReference type="GO" id="GO:0005198">
    <property type="term" value="F:structural molecule activity"/>
    <property type="evidence" value="ECO:0007669"/>
    <property type="project" value="InterPro"/>
</dbReference>
<dbReference type="AlphaFoldDB" id="A0A1A6FTP0"/>
<feature type="region of interest" description="Disordered" evidence="1">
    <location>
        <begin position="86"/>
        <end position="168"/>
    </location>
</feature>
<evidence type="ECO:0000313" key="4">
    <source>
        <dbReference type="Proteomes" id="UP000092124"/>
    </source>
</evidence>
<dbReference type="Gene3D" id="1.10.150.490">
    <property type="entry name" value="Retroviral GAG p10 protein"/>
    <property type="match status" value="1"/>
</dbReference>
<evidence type="ECO:0000313" key="3">
    <source>
        <dbReference type="EMBL" id="OBS56949.1"/>
    </source>
</evidence>
<dbReference type="InterPro" id="IPR003322">
    <property type="entry name" value="B_retro_matrix"/>
</dbReference>
<keyword evidence="4" id="KW-1185">Reference proteome</keyword>
<dbReference type="Pfam" id="PF02337">
    <property type="entry name" value="Gag_p10"/>
    <property type="match status" value="1"/>
</dbReference>
<protein>
    <recommendedName>
        <fullName evidence="2">Beta-retroviral matrix protein domain-containing protein</fullName>
    </recommendedName>
</protein>